<dbReference type="Pfam" id="PF03824">
    <property type="entry name" value="NicO"/>
    <property type="match status" value="1"/>
</dbReference>
<evidence type="ECO:0000256" key="11">
    <source>
        <dbReference type="ARBA" id="ARBA00023136"/>
    </source>
</evidence>
<comment type="similarity">
    <text evidence="13">Belongs to the NiCoT transporter (TC 2.A.52) family.</text>
</comment>
<evidence type="ECO:0000256" key="6">
    <source>
        <dbReference type="ARBA" id="ARBA00022596"/>
    </source>
</evidence>
<evidence type="ECO:0000256" key="5">
    <source>
        <dbReference type="ARBA" id="ARBA00022475"/>
    </source>
</evidence>
<dbReference type="PANTHER" id="PTHR40659:SF1">
    <property type="entry name" value="NICKEL_COBALT EFFLUX SYSTEM RCNA"/>
    <property type="match status" value="1"/>
</dbReference>
<dbReference type="RefSeq" id="WP_163900937.1">
    <property type="nucleotide sequence ID" value="NZ_CP048427.1"/>
</dbReference>
<name>A0A6M1RTD9_9HYPH</name>
<evidence type="ECO:0000256" key="13">
    <source>
        <dbReference type="RuleBase" id="RU362101"/>
    </source>
</evidence>
<keyword evidence="8 13" id="KW-1133">Transmembrane helix</keyword>
<evidence type="ECO:0000313" key="15">
    <source>
        <dbReference type="EMBL" id="NGO62155.1"/>
    </source>
</evidence>
<keyword evidence="7 13" id="KW-0812">Transmembrane</keyword>
<dbReference type="InterPro" id="IPR051224">
    <property type="entry name" value="NiCoT_RcnA"/>
</dbReference>
<comment type="subcellular location">
    <subcellularLocation>
        <location evidence="2 13">Cell membrane</location>
        <topology evidence="2 13">Multi-pass membrane protein</topology>
    </subcellularLocation>
</comment>
<feature type="transmembrane region" description="Helical" evidence="13">
    <location>
        <begin position="117"/>
        <end position="142"/>
    </location>
</feature>
<dbReference type="GO" id="GO:0015099">
    <property type="term" value="F:nickel cation transmembrane transporter activity"/>
    <property type="evidence" value="ECO:0007669"/>
    <property type="project" value="UniProtKB-UniRule"/>
</dbReference>
<dbReference type="EMBL" id="JAAKZH010000001">
    <property type="protein sequence ID" value="NGO62155.1"/>
    <property type="molecule type" value="Genomic_DNA"/>
</dbReference>
<feature type="signal peptide" evidence="14">
    <location>
        <begin position="1"/>
        <end position="26"/>
    </location>
</feature>
<dbReference type="GO" id="GO:0006824">
    <property type="term" value="P:cobalt ion transport"/>
    <property type="evidence" value="ECO:0007669"/>
    <property type="project" value="UniProtKB-KW"/>
</dbReference>
<evidence type="ECO:0000256" key="12">
    <source>
        <dbReference type="ARBA" id="ARBA00023285"/>
    </source>
</evidence>
<keyword evidence="4 13" id="KW-0813">Transport</keyword>
<keyword evidence="9" id="KW-0406">Ion transport</keyword>
<dbReference type="GO" id="GO:0032025">
    <property type="term" value="P:response to cobalt ion"/>
    <property type="evidence" value="ECO:0007669"/>
    <property type="project" value="TreeGrafter"/>
</dbReference>
<comment type="caution">
    <text evidence="15">The sequence shown here is derived from an EMBL/GenBank/DDBJ whole genome shotgun (WGS) entry which is preliminary data.</text>
</comment>
<accession>A0A6M1RTD9</accession>
<gene>
    <name evidence="15" type="ORF">G6N76_00600</name>
</gene>
<keyword evidence="12" id="KW-0170">Cobalt</keyword>
<keyword evidence="16" id="KW-1185">Reference proteome</keyword>
<keyword evidence="5" id="KW-1003">Cell membrane</keyword>
<evidence type="ECO:0000256" key="1">
    <source>
        <dbReference type="ARBA" id="ARBA00002510"/>
    </source>
</evidence>
<evidence type="ECO:0000256" key="10">
    <source>
        <dbReference type="ARBA" id="ARBA00023112"/>
    </source>
</evidence>
<feature type="transmembrane region" description="Helical" evidence="13">
    <location>
        <begin position="280"/>
        <end position="304"/>
    </location>
</feature>
<dbReference type="PANTHER" id="PTHR40659">
    <property type="entry name" value="NICKEL/COBALT EFFLUX SYSTEM RCNA"/>
    <property type="match status" value="1"/>
</dbReference>
<evidence type="ECO:0000256" key="7">
    <source>
        <dbReference type="ARBA" id="ARBA00022692"/>
    </source>
</evidence>
<feature type="transmembrane region" description="Helical" evidence="13">
    <location>
        <begin position="154"/>
        <end position="173"/>
    </location>
</feature>
<evidence type="ECO:0000256" key="4">
    <source>
        <dbReference type="ARBA" id="ARBA00022448"/>
    </source>
</evidence>
<keyword evidence="10" id="KW-0921">Nickel transport</keyword>
<dbReference type="InterPro" id="IPR011541">
    <property type="entry name" value="Ni/Co_transpt_high_affinity"/>
</dbReference>
<evidence type="ECO:0000256" key="14">
    <source>
        <dbReference type="SAM" id="SignalP"/>
    </source>
</evidence>
<sequence>MLMRRLVLQSLALAAMIGAVASVAHAASPLGIGTAEPSFQTTGLFGGWLGWINQHQQAFYRSLTGALKAMREDPSALTPLLGLSFAYGIFHAAGPGHGKAVISSYMIANETELKRGIAISFVSAFLQGVVAIAIVAAAYFVLRGTGITMTAATNAMEIASFGMVIAFGVWLLLRKLRSIWVTRQSPVSAGLFDAAMSTGPATTTGLSFRVDALDHDHATLSPGAVCADCGMTHLPDPKMLSQQDFHLREAWSAIVAVGLRPCSGALLVMTFALLNGLYLGGALSVFAMALGTAITVSVLAIIAVSAKSLAVRISGPGTPAARKVATVIEIAGALFVILLGAVLLAAALHG</sequence>
<keyword evidence="14" id="KW-0732">Signal</keyword>
<keyword evidence="11 13" id="KW-0472">Membrane</keyword>
<feature type="transmembrane region" description="Helical" evidence="13">
    <location>
        <begin position="324"/>
        <end position="348"/>
    </location>
</feature>
<proteinExistence type="inferred from homology"/>
<protein>
    <recommendedName>
        <fullName evidence="13">Nickel/cobalt efflux system</fullName>
    </recommendedName>
</protein>
<evidence type="ECO:0000256" key="2">
    <source>
        <dbReference type="ARBA" id="ARBA00004651"/>
    </source>
</evidence>
<dbReference type="Proteomes" id="UP000477849">
    <property type="component" value="Unassembled WGS sequence"/>
</dbReference>
<feature type="chain" id="PRO_5026812948" description="Nickel/cobalt efflux system" evidence="14">
    <location>
        <begin position="27"/>
        <end position="350"/>
    </location>
</feature>
<organism evidence="15 16">
    <name type="scientific">Rhizobium daejeonense</name>
    <dbReference type="NCBI Taxonomy" id="240521"/>
    <lineage>
        <taxon>Bacteria</taxon>
        <taxon>Pseudomonadati</taxon>
        <taxon>Pseudomonadota</taxon>
        <taxon>Alphaproteobacteria</taxon>
        <taxon>Hyphomicrobiales</taxon>
        <taxon>Rhizobiaceae</taxon>
        <taxon>Rhizobium/Agrobacterium group</taxon>
        <taxon>Rhizobium</taxon>
    </lineage>
</organism>
<reference evidence="15 16" key="1">
    <citation type="submission" date="2020-02" db="EMBL/GenBank/DDBJ databases">
        <title>Genome sequence of the type strain CCBAU10050 of Rhizobium daejeonense.</title>
        <authorList>
            <person name="Gao J."/>
            <person name="Sun J."/>
        </authorList>
    </citation>
    <scope>NUCLEOTIDE SEQUENCE [LARGE SCALE GENOMIC DNA]</scope>
    <source>
        <strain evidence="15 16">CCBAU10050</strain>
    </source>
</reference>
<feature type="transmembrane region" description="Helical" evidence="13">
    <location>
        <begin position="250"/>
        <end position="274"/>
    </location>
</feature>
<comment type="function">
    <text evidence="1">Efflux system for nickel and cobalt.</text>
</comment>
<evidence type="ECO:0000256" key="3">
    <source>
        <dbReference type="ARBA" id="ARBA00022426"/>
    </source>
</evidence>
<feature type="transmembrane region" description="Helical" evidence="13">
    <location>
        <begin position="76"/>
        <end position="96"/>
    </location>
</feature>
<dbReference type="GO" id="GO:0010045">
    <property type="term" value="P:response to nickel cation"/>
    <property type="evidence" value="ECO:0007669"/>
    <property type="project" value="TreeGrafter"/>
</dbReference>
<dbReference type="AlphaFoldDB" id="A0A6M1RTD9"/>
<dbReference type="GO" id="GO:0046583">
    <property type="term" value="F:monoatomic cation efflux transmembrane transporter activity"/>
    <property type="evidence" value="ECO:0007669"/>
    <property type="project" value="TreeGrafter"/>
</dbReference>
<dbReference type="GO" id="GO:0005886">
    <property type="term" value="C:plasma membrane"/>
    <property type="evidence" value="ECO:0007669"/>
    <property type="project" value="UniProtKB-SubCell"/>
</dbReference>
<keyword evidence="3" id="KW-0171">Cobalt transport</keyword>
<evidence type="ECO:0000256" key="8">
    <source>
        <dbReference type="ARBA" id="ARBA00022989"/>
    </source>
</evidence>
<evidence type="ECO:0000256" key="9">
    <source>
        <dbReference type="ARBA" id="ARBA00023065"/>
    </source>
</evidence>
<evidence type="ECO:0000313" key="16">
    <source>
        <dbReference type="Proteomes" id="UP000477849"/>
    </source>
</evidence>
<keyword evidence="6" id="KW-0533">Nickel</keyword>